<organism evidence="1 2">
    <name type="scientific">Nephila pilipes</name>
    <name type="common">Giant wood spider</name>
    <name type="synonym">Nephila maculata</name>
    <dbReference type="NCBI Taxonomy" id="299642"/>
    <lineage>
        <taxon>Eukaryota</taxon>
        <taxon>Metazoa</taxon>
        <taxon>Ecdysozoa</taxon>
        <taxon>Arthropoda</taxon>
        <taxon>Chelicerata</taxon>
        <taxon>Arachnida</taxon>
        <taxon>Araneae</taxon>
        <taxon>Araneomorphae</taxon>
        <taxon>Entelegynae</taxon>
        <taxon>Araneoidea</taxon>
        <taxon>Nephilidae</taxon>
        <taxon>Nephila</taxon>
    </lineage>
</organism>
<evidence type="ECO:0000313" key="1">
    <source>
        <dbReference type="EMBL" id="GFT90666.1"/>
    </source>
</evidence>
<proteinExistence type="predicted"/>
<dbReference type="AlphaFoldDB" id="A0A8X6PX21"/>
<comment type="caution">
    <text evidence="1">The sequence shown here is derived from an EMBL/GenBank/DDBJ whole genome shotgun (WGS) entry which is preliminary data.</text>
</comment>
<dbReference type="OrthoDB" id="6434442at2759"/>
<dbReference type="EMBL" id="BMAW01025038">
    <property type="protein sequence ID" value="GFT90666.1"/>
    <property type="molecule type" value="Genomic_DNA"/>
</dbReference>
<evidence type="ECO:0000313" key="2">
    <source>
        <dbReference type="Proteomes" id="UP000887013"/>
    </source>
</evidence>
<gene>
    <name evidence="1" type="primary">X975_23396</name>
    <name evidence="1" type="ORF">NPIL_504061</name>
</gene>
<protein>
    <submittedName>
        <fullName evidence="1">Uncharacterized protein</fullName>
    </submittedName>
</protein>
<sequence length="98" mass="11245">MELLKPERFDIDPTCANMEAKWSHWKRTFGSFLQGITNISEGNKLTLLYNYVSSSVCQYINDCSTYAEAIMTLDSLFLKKQNVIFPRHCLSTKTGLIN</sequence>
<reference evidence="1" key="1">
    <citation type="submission" date="2020-08" db="EMBL/GenBank/DDBJ databases">
        <title>Multicomponent nature underlies the extraordinary mechanical properties of spider dragline silk.</title>
        <authorList>
            <person name="Kono N."/>
            <person name="Nakamura H."/>
            <person name="Mori M."/>
            <person name="Yoshida Y."/>
            <person name="Ohtoshi R."/>
            <person name="Malay A.D."/>
            <person name="Moran D.A.P."/>
            <person name="Tomita M."/>
            <person name="Numata K."/>
            <person name="Arakawa K."/>
        </authorList>
    </citation>
    <scope>NUCLEOTIDE SEQUENCE</scope>
</reference>
<name>A0A8X6PX21_NEPPI</name>
<keyword evidence="2" id="KW-1185">Reference proteome</keyword>
<accession>A0A8X6PX21</accession>
<dbReference type="Proteomes" id="UP000887013">
    <property type="component" value="Unassembled WGS sequence"/>
</dbReference>